<accession>X1IVI3</accession>
<proteinExistence type="predicted"/>
<sequence length="71" mass="8477">LSFNRFKKTMAKELKLILKEQPVGREETPWLDPQREKFARVARECSQAFRHSKLRGAAKIMAMNRWMSERL</sequence>
<evidence type="ECO:0000313" key="1">
    <source>
        <dbReference type="EMBL" id="GAH73280.1"/>
    </source>
</evidence>
<reference evidence="1" key="1">
    <citation type="journal article" date="2014" name="Front. Microbiol.">
        <title>High frequency of phylogenetically diverse reductive dehalogenase-homologous genes in deep subseafloor sedimentary metagenomes.</title>
        <authorList>
            <person name="Kawai M."/>
            <person name="Futagami T."/>
            <person name="Toyoda A."/>
            <person name="Takaki Y."/>
            <person name="Nishi S."/>
            <person name="Hori S."/>
            <person name="Arai W."/>
            <person name="Tsubouchi T."/>
            <person name="Morono Y."/>
            <person name="Uchiyama I."/>
            <person name="Ito T."/>
            <person name="Fujiyama A."/>
            <person name="Inagaki F."/>
            <person name="Takami H."/>
        </authorList>
    </citation>
    <scope>NUCLEOTIDE SEQUENCE</scope>
    <source>
        <strain evidence="1">Expedition CK06-06</strain>
    </source>
</reference>
<dbReference type="AlphaFoldDB" id="X1IVI3"/>
<protein>
    <submittedName>
        <fullName evidence="1">Uncharacterized protein</fullName>
    </submittedName>
</protein>
<comment type="caution">
    <text evidence="1">The sequence shown here is derived from an EMBL/GenBank/DDBJ whole genome shotgun (WGS) entry which is preliminary data.</text>
</comment>
<name>X1IVI3_9ZZZZ</name>
<dbReference type="EMBL" id="BARU01027350">
    <property type="protein sequence ID" value="GAH73280.1"/>
    <property type="molecule type" value="Genomic_DNA"/>
</dbReference>
<gene>
    <name evidence="1" type="ORF">S03H2_43795</name>
</gene>
<organism evidence="1">
    <name type="scientific">marine sediment metagenome</name>
    <dbReference type="NCBI Taxonomy" id="412755"/>
    <lineage>
        <taxon>unclassified sequences</taxon>
        <taxon>metagenomes</taxon>
        <taxon>ecological metagenomes</taxon>
    </lineage>
</organism>
<feature type="non-terminal residue" evidence="1">
    <location>
        <position position="1"/>
    </location>
</feature>